<gene>
    <name evidence="2" type="ordered locus">EUBREC_1450</name>
</gene>
<dbReference type="EMBL" id="CP001107">
    <property type="protein sequence ID" value="ACR75205.1"/>
    <property type="molecule type" value="Genomic_DNA"/>
</dbReference>
<evidence type="ECO:0000313" key="2">
    <source>
        <dbReference type="EMBL" id="ACR75205.1"/>
    </source>
</evidence>
<sequence>MKLVMEFSRIGEHTIKCVISEEEIYDLGYTMDEIMSNGERTQEFMNQIFDMASEEFGTDFNSGIKTVRADFLADHTLSLTFSEHPATEGMMEHLKDIVNGLLNSLPAEAAENEKNKKGRTTAKKQDMVSVVMFIFEKFDVAVRFAKMIKGLPMPFSQLFKFEGEYFMSMDLSGYDEHELEKMSVIADEYADDIIAGADKRAFLMEHAKVILDDKAIESLAQL</sequence>
<dbReference type="Proteomes" id="UP000001477">
    <property type="component" value="Chromosome"/>
</dbReference>
<evidence type="ECO:0000256" key="1">
    <source>
        <dbReference type="ARBA" id="ARBA00005397"/>
    </source>
</evidence>
<accession>C4Z8X3</accession>
<name>C4Z8X3_AGARV</name>
<reference evidence="2 3" key="1">
    <citation type="journal article" date="2009" name="Proc. Natl. Acad. Sci. U.S.A.">
        <title>Characterizing a model human gut microbiota composed of members of its two dominant bacterial phyla.</title>
        <authorList>
            <person name="Mahowald M.A."/>
            <person name="Rey F.E."/>
            <person name="Seedorf H."/>
            <person name="Turnbaugh P.J."/>
            <person name="Fulton R.S."/>
            <person name="Wollam A."/>
            <person name="Shah N."/>
            <person name="Wang C."/>
            <person name="Magrini V."/>
            <person name="Wilson R.K."/>
            <person name="Cantarel B.L."/>
            <person name="Coutinho P.M."/>
            <person name="Henrissat B."/>
            <person name="Crock L.W."/>
            <person name="Russell A."/>
            <person name="Verberkmoes N.C."/>
            <person name="Hettich R.L."/>
            <person name="Gordon J.I."/>
        </authorList>
    </citation>
    <scope>NUCLEOTIDE SEQUENCE [LARGE SCALE GENOMIC DNA]</scope>
    <source>
        <strain evidence="3">ATCC 33656 / DSM 3377 / JCM 17463 / KCTC 5835 / LMG 30912 / VPI 0990</strain>
    </source>
</reference>
<dbReference type="STRING" id="515619.EUBREC_1450"/>
<dbReference type="PANTHER" id="PTHR39161">
    <property type="entry name" value="ADAPTER PROTEIN MECA"/>
    <property type="match status" value="1"/>
</dbReference>
<proteinExistence type="inferred from homology"/>
<dbReference type="Pfam" id="PF05389">
    <property type="entry name" value="MecA"/>
    <property type="match status" value="1"/>
</dbReference>
<evidence type="ECO:0008006" key="4">
    <source>
        <dbReference type="Google" id="ProtNLM"/>
    </source>
</evidence>
<organism evidence="2 3">
    <name type="scientific">Agathobacter rectalis (strain ATCC 33656 / DSM 3377 / JCM 17463 / KCTC 5835 / VPI 0990)</name>
    <name type="common">Eubacterium rectale</name>
    <dbReference type="NCBI Taxonomy" id="515619"/>
    <lineage>
        <taxon>Bacteria</taxon>
        <taxon>Bacillati</taxon>
        <taxon>Bacillota</taxon>
        <taxon>Clostridia</taxon>
        <taxon>Lachnospirales</taxon>
        <taxon>Lachnospiraceae</taxon>
        <taxon>Agathobacter</taxon>
    </lineage>
</organism>
<dbReference type="PaxDb" id="515619-EUBREC_1450"/>
<evidence type="ECO:0000313" key="3">
    <source>
        <dbReference type="Proteomes" id="UP000001477"/>
    </source>
</evidence>
<dbReference type="KEGG" id="ere:EUBREC_1450"/>
<dbReference type="HOGENOM" id="CLU_1265357_0_0_9"/>
<protein>
    <recommendedName>
        <fullName evidence="4">Adaptor protein MecA</fullName>
    </recommendedName>
</protein>
<dbReference type="AlphaFoldDB" id="C4Z8X3"/>
<dbReference type="PANTHER" id="PTHR39161:SF1">
    <property type="entry name" value="ADAPTER PROTEIN MECA 1"/>
    <property type="match status" value="1"/>
</dbReference>
<dbReference type="InterPro" id="IPR008681">
    <property type="entry name" value="Neg-reg_MecA"/>
</dbReference>
<comment type="similarity">
    <text evidence="1">Belongs to the MecA family.</text>
</comment>
<dbReference type="Gene3D" id="3.30.70.1950">
    <property type="match status" value="1"/>
</dbReference>
<dbReference type="InterPro" id="IPR038471">
    <property type="entry name" value="MecA_C_sf"/>
</dbReference>